<sequence>MYAGKPVIPAQIQIVRNKGPGNNLKIKSSPPVWMQVAQQSRHKHRFSPVKYANARSKSISAVLDGKPSQLHASSDDASAKSKALRVGYQLPSKPSPTPCVL</sequence>
<dbReference type="AlphaFoldDB" id="S3D0N6"/>
<proteinExistence type="predicted"/>
<accession>S3D0N6</accession>
<evidence type="ECO:0000313" key="1">
    <source>
        <dbReference type="EMBL" id="EPE30719.1"/>
    </source>
</evidence>
<name>S3D0N6_GLAL2</name>
<dbReference type="HOGENOM" id="CLU_2291976_0_0_1"/>
<organism evidence="1 2">
    <name type="scientific">Glarea lozoyensis (strain ATCC 20868 / MF5171)</name>
    <dbReference type="NCBI Taxonomy" id="1116229"/>
    <lineage>
        <taxon>Eukaryota</taxon>
        <taxon>Fungi</taxon>
        <taxon>Dikarya</taxon>
        <taxon>Ascomycota</taxon>
        <taxon>Pezizomycotina</taxon>
        <taxon>Leotiomycetes</taxon>
        <taxon>Helotiales</taxon>
        <taxon>Helotiaceae</taxon>
        <taxon>Glarea</taxon>
    </lineage>
</organism>
<evidence type="ECO:0000313" key="2">
    <source>
        <dbReference type="Proteomes" id="UP000016922"/>
    </source>
</evidence>
<protein>
    <submittedName>
        <fullName evidence="1">Uncharacterized protein</fullName>
    </submittedName>
</protein>
<dbReference type="RefSeq" id="XP_008082130.1">
    <property type="nucleotide sequence ID" value="XM_008083939.1"/>
</dbReference>
<dbReference type="KEGG" id="glz:GLAREA_03686"/>
<dbReference type="Proteomes" id="UP000016922">
    <property type="component" value="Unassembled WGS sequence"/>
</dbReference>
<reference evidence="1 2" key="1">
    <citation type="journal article" date="2013" name="BMC Genomics">
        <title>Genomics-driven discovery of the pneumocandin biosynthetic gene cluster in the fungus Glarea lozoyensis.</title>
        <authorList>
            <person name="Chen L."/>
            <person name="Yue Q."/>
            <person name="Zhang X."/>
            <person name="Xiang M."/>
            <person name="Wang C."/>
            <person name="Li S."/>
            <person name="Che Y."/>
            <person name="Ortiz-Lopez F.J."/>
            <person name="Bills G.F."/>
            <person name="Liu X."/>
            <person name="An Z."/>
        </authorList>
    </citation>
    <scope>NUCLEOTIDE SEQUENCE [LARGE SCALE GENOMIC DNA]</scope>
    <source>
        <strain evidence="2">ATCC 20868 / MF5171</strain>
    </source>
</reference>
<dbReference type="EMBL" id="KE145363">
    <property type="protein sequence ID" value="EPE30719.1"/>
    <property type="molecule type" value="Genomic_DNA"/>
</dbReference>
<gene>
    <name evidence="1" type="ORF">GLAREA_03686</name>
</gene>
<keyword evidence="2" id="KW-1185">Reference proteome</keyword>
<dbReference type="GeneID" id="19462741"/>